<evidence type="ECO:0000313" key="2">
    <source>
        <dbReference type="Proteomes" id="UP000273252"/>
    </source>
</evidence>
<keyword evidence="2" id="KW-1185">Reference proteome</keyword>
<name>A0A3A6QHM7_9VIBR</name>
<evidence type="ECO:0000313" key="1">
    <source>
        <dbReference type="EMBL" id="RJX69367.1"/>
    </source>
</evidence>
<dbReference type="AlphaFoldDB" id="A0A3A6QHM7"/>
<dbReference type="Proteomes" id="UP000273252">
    <property type="component" value="Unassembled WGS sequence"/>
</dbReference>
<reference evidence="1 2" key="1">
    <citation type="submission" date="2018-08" db="EMBL/GenBank/DDBJ databases">
        <title>Vibrio isolated from the Eastern China Marginal Seas.</title>
        <authorList>
            <person name="Li Y."/>
        </authorList>
    </citation>
    <scope>NUCLEOTIDE SEQUENCE [LARGE SCALE GENOMIC DNA]</scope>
    <source>
        <strain evidence="1 2">BEI233</strain>
    </source>
</reference>
<dbReference type="RefSeq" id="WP_120032925.1">
    <property type="nucleotide sequence ID" value="NZ_QVMU01000016.1"/>
</dbReference>
<comment type="caution">
    <text evidence="1">The sequence shown here is derived from an EMBL/GenBank/DDBJ whole genome shotgun (WGS) entry which is preliminary data.</text>
</comment>
<gene>
    <name evidence="1" type="ORF">DZ860_15390</name>
</gene>
<protein>
    <submittedName>
        <fullName evidence="1">Uncharacterized protein</fullName>
    </submittedName>
</protein>
<organism evidence="1 2">
    <name type="scientific">Vibrio sinensis</name>
    <dbReference type="NCBI Taxonomy" id="2302434"/>
    <lineage>
        <taxon>Bacteria</taxon>
        <taxon>Pseudomonadati</taxon>
        <taxon>Pseudomonadota</taxon>
        <taxon>Gammaproteobacteria</taxon>
        <taxon>Vibrionales</taxon>
        <taxon>Vibrionaceae</taxon>
        <taxon>Vibrio</taxon>
    </lineage>
</organism>
<sequence>MNSYTLVLDYLLLSDENKKTAERLLSLSSKKKLLLDRGEKWLVENSLNGSLRLVLNNNKLVGLFCLTSFYNEQRACQDVYGEACVCRMKTVNIIEILRDIIKIEARKLGGNLFGFYFSGNTFSEQLFDLEHDFNLTEPEHLPQFVAQRWVKDSGKVNAFVCDVEQFSVNELGEEVAELFHFDAAS</sequence>
<proteinExistence type="predicted"/>
<dbReference type="EMBL" id="QVMU01000016">
    <property type="protein sequence ID" value="RJX69367.1"/>
    <property type="molecule type" value="Genomic_DNA"/>
</dbReference>
<accession>A0A3A6QHM7</accession>